<accession>A0AAE3HCT8</accession>
<organism evidence="7 8">
    <name type="scientific">Irregularibacter muris</name>
    <dbReference type="NCBI Taxonomy" id="1796619"/>
    <lineage>
        <taxon>Bacteria</taxon>
        <taxon>Bacillati</taxon>
        <taxon>Bacillota</taxon>
        <taxon>Clostridia</taxon>
        <taxon>Eubacteriales</taxon>
        <taxon>Eubacteriaceae</taxon>
        <taxon>Irregularibacter</taxon>
    </lineage>
</organism>
<keyword evidence="3 6" id="KW-0812">Transmembrane</keyword>
<dbReference type="GO" id="GO:0012505">
    <property type="term" value="C:endomembrane system"/>
    <property type="evidence" value="ECO:0007669"/>
    <property type="project" value="UniProtKB-SubCell"/>
</dbReference>
<evidence type="ECO:0000256" key="1">
    <source>
        <dbReference type="ARBA" id="ARBA00004308"/>
    </source>
</evidence>
<dbReference type="Pfam" id="PF04286">
    <property type="entry name" value="DUF445"/>
    <property type="match status" value="1"/>
</dbReference>
<keyword evidence="8" id="KW-1185">Reference proteome</keyword>
<comment type="similarity">
    <text evidence="2">Belongs to the UPF0754 family.</text>
</comment>
<protein>
    <submittedName>
        <fullName evidence="7">DUF445 family protein</fullName>
    </submittedName>
</protein>
<evidence type="ECO:0000313" key="7">
    <source>
        <dbReference type="EMBL" id="MCR1897756.1"/>
    </source>
</evidence>
<dbReference type="Proteomes" id="UP001205748">
    <property type="component" value="Unassembled WGS sequence"/>
</dbReference>
<evidence type="ECO:0000256" key="2">
    <source>
        <dbReference type="ARBA" id="ARBA00008053"/>
    </source>
</evidence>
<dbReference type="RefSeq" id="WP_257529172.1">
    <property type="nucleotide sequence ID" value="NZ_JANKAS010000001.1"/>
</dbReference>
<comment type="subcellular location">
    <subcellularLocation>
        <location evidence="1">Endomembrane system</location>
    </subcellularLocation>
</comment>
<sequence>MWINMAILSIIGALIGWITNVLAIKLMFRPIQAFKIPRIGYEIQGLIPKRRKDVAKSIGETVEKELISIEEILERMLESQNKNDMLFTIKTKINEVITQKLPSILPKSLKEMIIHYVNNMIDEEADSFIDQMIDKLTHKATTSVKIGEMVEQKINEFDLLKLEEIIISIAQKELKHIEYIGAILGFFIGVVQALIIYVI</sequence>
<name>A0AAE3HCT8_9FIRM</name>
<keyword evidence="4 6" id="KW-1133">Transmembrane helix</keyword>
<dbReference type="EMBL" id="JANKAS010000001">
    <property type="protein sequence ID" value="MCR1897756.1"/>
    <property type="molecule type" value="Genomic_DNA"/>
</dbReference>
<feature type="transmembrane region" description="Helical" evidence="6">
    <location>
        <begin position="179"/>
        <end position="198"/>
    </location>
</feature>
<keyword evidence="5 6" id="KW-0472">Membrane</keyword>
<evidence type="ECO:0000256" key="6">
    <source>
        <dbReference type="SAM" id="Phobius"/>
    </source>
</evidence>
<evidence type="ECO:0000313" key="8">
    <source>
        <dbReference type="Proteomes" id="UP001205748"/>
    </source>
</evidence>
<evidence type="ECO:0000256" key="4">
    <source>
        <dbReference type="ARBA" id="ARBA00022989"/>
    </source>
</evidence>
<reference evidence="7" key="1">
    <citation type="submission" date="2022-07" db="EMBL/GenBank/DDBJ databases">
        <title>Enhanced cultured diversity of the mouse gut microbiota enables custom-made synthetic communities.</title>
        <authorList>
            <person name="Afrizal A."/>
        </authorList>
    </citation>
    <scope>NUCLEOTIDE SEQUENCE</scope>
    <source>
        <strain evidence="7">DSM 28593</strain>
    </source>
</reference>
<comment type="caution">
    <text evidence="7">The sequence shown here is derived from an EMBL/GenBank/DDBJ whole genome shotgun (WGS) entry which is preliminary data.</text>
</comment>
<evidence type="ECO:0000256" key="3">
    <source>
        <dbReference type="ARBA" id="ARBA00022692"/>
    </source>
</evidence>
<proteinExistence type="inferred from homology"/>
<feature type="transmembrane region" description="Helical" evidence="6">
    <location>
        <begin position="6"/>
        <end position="28"/>
    </location>
</feature>
<dbReference type="PANTHER" id="PTHR35791:SF1">
    <property type="entry name" value="UPF0754 MEMBRANE PROTEIN YHEB"/>
    <property type="match status" value="1"/>
</dbReference>
<dbReference type="InterPro" id="IPR007383">
    <property type="entry name" value="DUF445"/>
</dbReference>
<evidence type="ECO:0000256" key="5">
    <source>
        <dbReference type="ARBA" id="ARBA00023136"/>
    </source>
</evidence>
<dbReference type="PANTHER" id="PTHR35791">
    <property type="entry name" value="UPF0754 MEMBRANE PROTEIN YHEB"/>
    <property type="match status" value="1"/>
</dbReference>
<dbReference type="AlphaFoldDB" id="A0AAE3HCT8"/>
<gene>
    <name evidence="7" type="ORF">NSA47_01980</name>
</gene>